<gene>
    <name evidence="1" type="ORF">AS156_11555</name>
</gene>
<sequence>MSEELELRPDQWDALKALRAPAANPSKLSRFAVDSLITLGYVAVRGDSFALTPAGRKVLVRGSSQLLLDIAA</sequence>
<dbReference type="RefSeq" id="WP_066510278.1">
    <property type="nucleotide sequence ID" value="NZ_LNCU01000088.1"/>
</dbReference>
<protein>
    <submittedName>
        <fullName evidence="1">Uncharacterized protein</fullName>
    </submittedName>
</protein>
<organism evidence="1 2">
    <name type="scientific">Bradyrhizobium macuxiense</name>
    <dbReference type="NCBI Taxonomy" id="1755647"/>
    <lineage>
        <taxon>Bacteria</taxon>
        <taxon>Pseudomonadati</taxon>
        <taxon>Pseudomonadota</taxon>
        <taxon>Alphaproteobacteria</taxon>
        <taxon>Hyphomicrobiales</taxon>
        <taxon>Nitrobacteraceae</taxon>
        <taxon>Bradyrhizobium</taxon>
    </lineage>
</organism>
<comment type="caution">
    <text evidence="1">The sequence shown here is derived from an EMBL/GenBank/DDBJ whole genome shotgun (WGS) entry which is preliminary data.</text>
</comment>
<keyword evidence="2" id="KW-1185">Reference proteome</keyword>
<dbReference type="EMBL" id="LNCU01000088">
    <property type="protein sequence ID" value="KWV51729.1"/>
    <property type="molecule type" value="Genomic_DNA"/>
</dbReference>
<dbReference type="AlphaFoldDB" id="A0A109JMV1"/>
<reference evidence="1 2" key="1">
    <citation type="submission" date="2015-11" db="EMBL/GenBank/DDBJ databases">
        <title>Draft Genome Sequence of the Strain BR 10303 (Bradyrhizobium sp.) isolated from nodules of Centrolobium paraense.</title>
        <authorList>
            <person name="Zelli J.E."/>
            <person name="Simoes-Araujo J.L."/>
            <person name="Barauna A.C."/>
            <person name="Silva K."/>
        </authorList>
    </citation>
    <scope>NUCLEOTIDE SEQUENCE [LARGE SCALE GENOMIC DNA]</scope>
    <source>
        <strain evidence="1 2">BR 10303</strain>
    </source>
</reference>
<name>A0A109JMV1_9BRAD</name>
<dbReference type="OrthoDB" id="8243905at2"/>
<proteinExistence type="predicted"/>
<evidence type="ECO:0000313" key="2">
    <source>
        <dbReference type="Proteomes" id="UP000057737"/>
    </source>
</evidence>
<evidence type="ECO:0000313" key="1">
    <source>
        <dbReference type="EMBL" id="KWV51729.1"/>
    </source>
</evidence>
<accession>A0A109JMV1</accession>
<dbReference type="Proteomes" id="UP000057737">
    <property type="component" value="Unassembled WGS sequence"/>
</dbReference>